<reference evidence="1 2" key="1">
    <citation type="journal article" date="2019" name="Int. J. Syst. Evol. Microbiol.">
        <title>The Global Catalogue of Microorganisms (GCM) 10K type strain sequencing project: providing services to taxonomists for standard genome sequencing and annotation.</title>
        <authorList>
            <consortium name="The Broad Institute Genomics Platform"/>
            <consortium name="The Broad Institute Genome Sequencing Center for Infectious Disease"/>
            <person name="Wu L."/>
            <person name="Ma J."/>
        </authorList>
    </citation>
    <scope>NUCLEOTIDE SEQUENCE [LARGE SCALE GENOMIC DNA]</scope>
    <source>
        <strain evidence="1 2">CGMCC 1.3239</strain>
    </source>
</reference>
<gene>
    <name evidence="1" type="ORF">ACFQEU_04825</name>
</gene>
<dbReference type="RefSeq" id="WP_379779814.1">
    <property type="nucleotide sequence ID" value="NZ_JBHSWW010000041.1"/>
</dbReference>
<dbReference type="Proteomes" id="UP001596442">
    <property type="component" value="Unassembled WGS sequence"/>
</dbReference>
<dbReference type="AlphaFoldDB" id="A0ABD5S8T6"/>
<dbReference type="EMBL" id="JBHSWW010000041">
    <property type="protein sequence ID" value="MFC6752791.1"/>
    <property type="molecule type" value="Genomic_DNA"/>
</dbReference>
<evidence type="ECO:0000313" key="1">
    <source>
        <dbReference type="EMBL" id="MFC6752791.1"/>
    </source>
</evidence>
<sequence>MTFEELFERAAGYDVDESAVVTALAERRDREADDTDGGEDP</sequence>
<name>A0ABD5S8T6_9EURY</name>
<evidence type="ECO:0000313" key="2">
    <source>
        <dbReference type="Proteomes" id="UP001596442"/>
    </source>
</evidence>
<proteinExistence type="predicted"/>
<comment type="caution">
    <text evidence="1">The sequence shown here is derived from an EMBL/GenBank/DDBJ whole genome shotgun (WGS) entry which is preliminary data.</text>
</comment>
<organism evidence="1 2">
    <name type="scientific">Halorubrum tibetense</name>
    <dbReference type="NCBI Taxonomy" id="175631"/>
    <lineage>
        <taxon>Archaea</taxon>
        <taxon>Methanobacteriati</taxon>
        <taxon>Methanobacteriota</taxon>
        <taxon>Stenosarchaea group</taxon>
        <taxon>Halobacteria</taxon>
        <taxon>Halobacteriales</taxon>
        <taxon>Haloferacaceae</taxon>
        <taxon>Halorubrum</taxon>
    </lineage>
</organism>
<evidence type="ECO:0008006" key="3">
    <source>
        <dbReference type="Google" id="ProtNLM"/>
    </source>
</evidence>
<keyword evidence="2" id="KW-1185">Reference proteome</keyword>
<protein>
    <recommendedName>
        <fullName evidence="3">CopG family transcriptional regulator</fullName>
    </recommendedName>
</protein>
<accession>A0ABD5S8T6</accession>